<dbReference type="InterPro" id="IPR016548">
    <property type="entry name" value="UCP009180"/>
</dbReference>
<dbReference type="GO" id="GO:0046872">
    <property type="term" value="F:metal ion binding"/>
    <property type="evidence" value="ECO:0007669"/>
    <property type="project" value="UniProtKB-KW"/>
</dbReference>
<sequence length="243" mass="27043">MNKKSQNLIQIGTTPAADNIYIQVIKNGPYKVLGEPKLIQVYIRQNESRQSGYYEEAKTFETSDEMYLCRCGHSKNAPFCDGSHVNAGENLEEQASFEPLLNNSMAIEGPTQILTDNEKYCAFSRFCDNGERIWNEVQLSGEEHEKLTEFMVNQCSAGRLLLLDKKTMQPIESAEDAGIYPIEDSAIGCSGPLMVRGGIRVESATGESYEVRNRQALCRCGKSSNKPFCNGAHASVKYQDGLM</sequence>
<keyword evidence="2" id="KW-0479">Metal-binding</keyword>
<evidence type="ECO:0000259" key="5">
    <source>
        <dbReference type="SMART" id="SM00704"/>
    </source>
</evidence>
<dbReference type="InterPro" id="IPR018967">
    <property type="entry name" value="FeS-contain_CDGSH-typ"/>
</dbReference>
<dbReference type="Gene3D" id="3.40.5.90">
    <property type="entry name" value="CDGSH iron-sulfur domain, mitoNEET-type"/>
    <property type="match status" value="2"/>
</dbReference>
<dbReference type="GO" id="GO:0005737">
    <property type="term" value="C:cytoplasm"/>
    <property type="evidence" value="ECO:0007669"/>
    <property type="project" value="UniProtKB-ARBA"/>
</dbReference>
<dbReference type="PANTHER" id="PTHR46491:SF3">
    <property type="entry name" value="CDGSH IRON-SULFUR DOMAIN-CONTAINING PROTEIN 3, MITOCHONDRIAL"/>
    <property type="match status" value="1"/>
</dbReference>
<organism evidence="6 7">
    <name type="scientific">Acinetobacter equi</name>
    <dbReference type="NCBI Taxonomy" id="1324350"/>
    <lineage>
        <taxon>Bacteria</taxon>
        <taxon>Pseudomonadati</taxon>
        <taxon>Pseudomonadota</taxon>
        <taxon>Gammaproteobacteria</taxon>
        <taxon>Moraxellales</taxon>
        <taxon>Moraxellaceae</taxon>
        <taxon>Acinetobacter</taxon>
    </lineage>
</organism>
<feature type="domain" description="Iron-binding zinc finger CDGSH type" evidence="5">
    <location>
        <begin position="202"/>
        <end position="239"/>
    </location>
</feature>
<dbReference type="PIRSF" id="PIRSF009180">
    <property type="entry name" value="UCP009180"/>
    <property type="match status" value="1"/>
</dbReference>
<evidence type="ECO:0000256" key="4">
    <source>
        <dbReference type="ARBA" id="ARBA00023014"/>
    </source>
</evidence>
<dbReference type="InterPro" id="IPR042216">
    <property type="entry name" value="MitoNEET_CISD"/>
</dbReference>
<dbReference type="Proteomes" id="UP000064939">
    <property type="component" value="Chromosome"/>
</dbReference>
<keyword evidence="3" id="KW-0408">Iron</keyword>
<evidence type="ECO:0000313" key="7">
    <source>
        <dbReference type="Proteomes" id="UP000064939"/>
    </source>
</evidence>
<dbReference type="KEGG" id="aei:AOY20_00760"/>
<protein>
    <recommendedName>
        <fullName evidence="5">Iron-binding zinc finger CDGSH type domain-containing protein</fullName>
    </recommendedName>
</protein>
<accession>A0A0N9VAY8</accession>
<dbReference type="InterPro" id="IPR052950">
    <property type="entry name" value="CISD"/>
</dbReference>
<proteinExistence type="predicted"/>
<dbReference type="SMART" id="SM00704">
    <property type="entry name" value="ZnF_CDGSH"/>
    <property type="match status" value="2"/>
</dbReference>
<dbReference type="GO" id="GO:0051537">
    <property type="term" value="F:2 iron, 2 sulfur cluster binding"/>
    <property type="evidence" value="ECO:0007669"/>
    <property type="project" value="UniProtKB-KW"/>
</dbReference>
<feature type="domain" description="Iron-binding zinc finger CDGSH type" evidence="5">
    <location>
        <begin position="55"/>
        <end position="90"/>
    </location>
</feature>
<evidence type="ECO:0000256" key="3">
    <source>
        <dbReference type="ARBA" id="ARBA00023004"/>
    </source>
</evidence>
<evidence type="ECO:0000256" key="1">
    <source>
        <dbReference type="ARBA" id="ARBA00022714"/>
    </source>
</evidence>
<reference evidence="6 7" key="1">
    <citation type="journal article" date="2015" name="Int. J. Syst. Evol. Microbiol.">
        <title>Acinetobacter equi sp. nov. isolated from horse faeces.</title>
        <authorList>
            <person name="Poppel M.T."/>
            <person name="Skiebe E."/>
            <person name="Laue M."/>
            <person name="Bergmann H."/>
            <person name="Ebersberger I."/>
            <person name="Garn T."/>
            <person name="Fruth A."/>
            <person name="Baumgardt S."/>
            <person name="Busse H.J."/>
            <person name="Wilharm G."/>
        </authorList>
    </citation>
    <scope>NUCLEOTIDE SEQUENCE [LARGE SCALE GENOMIC DNA]</scope>
    <source>
        <strain evidence="6 7">114</strain>
    </source>
</reference>
<dbReference type="Pfam" id="PF09360">
    <property type="entry name" value="zf-CDGSH"/>
    <property type="match status" value="2"/>
</dbReference>
<dbReference type="PANTHER" id="PTHR46491">
    <property type="entry name" value="CDGSH IRON SULFUR DOMAIN PROTEIN HOMOLOG"/>
    <property type="match status" value="1"/>
</dbReference>
<gene>
    <name evidence="6" type="ORF">AOY20_00760</name>
</gene>
<dbReference type="AlphaFoldDB" id="A0A0N9VAY8"/>
<keyword evidence="7" id="KW-1185">Reference proteome</keyword>
<evidence type="ECO:0000256" key="2">
    <source>
        <dbReference type="ARBA" id="ARBA00022723"/>
    </source>
</evidence>
<dbReference type="RefSeq" id="WP_054580101.1">
    <property type="nucleotide sequence ID" value="NZ_CP012808.1"/>
</dbReference>
<keyword evidence="1" id="KW-0001">2Fe-2S</keyword>
<dbReference type="OrthoDB" id="9795032at2"/>
<evidence type="ECO:0000313" key="6">
    <source>
        <dbReference type="EMBL" id="ALH94185.1"/>
    </source>
</evidence>
<keyword evidence="4" id="KW-0411">Iron-sulfur</keyword>
<name>A0A0N9VAY8_9GAMM</name>
<dbReference type="EMBL" id="CP012808">
    <property type="protein sequence ID" value="ALH94185.1"/>
    <property type="molecule type" value="Genomic_DNA"/>
</dbReference>